<dbReference type="EMBL" id="JAQOWY010000001">
    <property type="protein sequence ID" value="KAK1857326.1"/>
    <property type="molecule type" value="Genomic_DNA"/>
</dbReference>
<accession>A0AAD9EUN4</accession>
<evidence type="ECO:0000313" key="2">
    <source>
        <dbReference type="EMBL" id="KAK1857326.1"/>
    </source>
</evidence>
<protein>
    <submittedName>
        <fullName evidence="2">Uncharacterized protein</fullName>
    </submittedName>
</protein>
<gene>
    <name evidence="2" type="ORF">CCHR01_00107</name>
</gene>
<comment type="caution">
    <text evidence="2">The sequence shown here is derived from an EMBL/GenBank/DDBJ whole genome shotgun (WGS) entry which is preliminary data.</text>
</comment>
<feature type="compositionally biased region" description="Low complexity" evidence="1">
    <location>
        <begin position="1"/>
        <end position="13"/>
    </location>
</feature>
<reference evidence="2" key="1">
    <citation type="submission" date="2023-01" db="EMBL/GenBank/DDBJ databases">
        <title>Colletotrichum chrysophilum M932 genome sequence.</title>
        <authorList>
            <person name="Baroncelli R."/>
        </authorList>
    </citation>
    <scope>NUCLEOTIDE SEQUENCE</scope>
    <source>
        <strain evidence="2">M932</strain>
    </source>
</reference>
<evidence type="ECO:0000313" key="3">
    <source>
        <dbReference type="Proteomes" id="UP001243330"/>
    </source>
</evidence>
<proteinExistence type="predicted"/>
<organism evidence="2 3">
    <name type="scientific">Colletotrichum chrysophilum</name>
    <dbReference type="NCBI Taxonomy" id="1836956"/>
    <lineage>
        <taxon>Eukaryota</taxon>
        <taxon>Fungi</taxon>
        <taxon>Dikarya</taxon>
        <taxon>Ascomycota</taxon>
        <taxon>Pezizomycotina</taxon>
        <taxon>Sordariomycetes</taxon>
        <taxon>Hypocreomycetidae</taxon>
        <taxon>Glomerellales</taxon>
        <taxon>Glomerellaceae</taxon>
        <taxon>Colletotrichum</taxon>
        <taxon>Colletotrichum gloeosporioides species complex</taxon>
    </lineage>
</organism>
<evidence type="ECO:0000256" key="1">
    <source>
        <dbReference type="SAM" id="MobiDB-lite"/>
    </source>
</evidence>
<dbReference type="Proteomes" id="UP001243330">
    <property type="component" value="Unassembled WGS sequence"/>
</dbReference>
<name>A0AAD9EUN4_9PEZI</name>
<dbReference type="AlphaFoldDB" id="A0AAD9EUN4"/>
<feature type="region of interest" description="Disordered" evidence="1">
    <location>
        <begin position="1"/>
        <end position="24"/>
    </location>
</feature>
<sequence length="154" mass="16370">MADSKNANTATAEGGEGSGARAGAWTEAERVSWASVPMSPSPSPFSCLDQILTVVFRASSSCASSLVCSLRERASIGRTSTCPAARRRPCNTSGPPFWLRSGTSTLAVTAPSLPRPSPVRVGFLSPSKVLLLTVYSSQEDAQESCRCCRWRGRR</sequence>
<keyword evidence="3" id="KW-1185">Reference proteome</keyword>